<dbReference type="GO" id="GO:0016491">
    <property type="term" value="F:oxidoreductase activity"/>
    <property type="evidence" value="ECO:0007669"/>
    <property type="project" value="UniProtKB-KW"/>
</dbReference>
<dbReference type="EMBL" id="JYIW01000025">
    <property type="protein sequence ID" value="KJL28796.1"/>
    <property type="molecule type" value="Genomic_DNA"/>
</dbReference>
<dbReference type="PRINTS" id="PR00081">
    <property type="entry name" value="GDHRDH"/>
</dbReference>
<dbReference type="InterPro" id="IPR057326">
    <property type="entry name" value="KR_dom"/>
</dbReference>
<dbReference type="PANTHER" id="PTHR44196">
    <property type="entry name" value="DEHYDROGENASE/REDUCTASE SDR FAMILY MEMBER 7B"/>
    <property type="match status" value="1"/>
</dbReference>
<dbReference type="PATRIC" id="fig|82380.11.peg.2312"/>
<dbReference type="OrthoDB" id="9775296at2"/>
<dbReference type="CDD" id="cd05233">
    <property type="entry name" value="SDR_c"/>
    <property type="match status" value="1"/>
</dbReference>
<dbReference type="SUPFAM" id="SSF51735">
    <property type="entry name" value="NAD(P)-binding Rossmann-fold domains"/>
    <property type="match status" value="1"/>
</dbReference>
<reference evidence="5 6" key="1">
    <citation type="submission" date="2015-02" db="EMBL/GenBank/DDBJ databases">
        <title>Draft genome sequences of ten Microbacterium spp. with emphasis on heavy metal contaminated environments.</title>
        <authorList>
            <person name="Corretto E."/>
        </authorList>
    </citation>
    <scope>NUCLEOTIDE SEQUENCE [LARGE SCALE GENOMIC DNA]</scope>
    <source>
        <strain evidence="5 6">BEL4b</strain>
    </source>
</reference>
<evidence type="ECO:0000313" key="5">
    <source>
        <dbReference type="EMBL" id="KJL28796.1"/>
    </source>
</evidence>
<comment type="caution">
    <text evidence="5">The sequence shown here is derived from an EMBL/GenBank/DDBJ whole genome shotgun (WGS) entry which is preliminary data.</text>
</comment>
<evidence type="ECO:0000259" key="4">
    <source>
        <dbReference type="SMART" id="SM00822"/>
    </source>
</evidence>
<dbReference type="RefSeq" id="WP_045279627.1">
    <property type="nucleotide sequence ID" value="NZ_JYIW01000025.1"/>
</dbReference>
<evidence type="ECO:0000256" key="1">
    <source>
        <dbReference type="ARBA" id="ARBA00006484"/>
    </source>
</evidence>
<accession>A0A0F0LB68</accession>
<dbReference type="AlphaFoldDB" id="A0A0F0LB68"/>
<evidence type="ECO:0000313" key="6">
    <source>
        <dbReference type="Proteomes" id="UP000033640"/>
    </source>
</evidence>
<proteinExistence type="inferred from homology"/>
<name>A0A0F0LB68_9MICO</name>
<feature type="domain" description="Ketoreductase" evidence="4">
    <location>
        <begin position="6"/>
        <end position="190"/>
    </location>
</feature>
<dbReference type="InterPro" id="IPR036291">
    <property type="entry name" value="NAD(P)-bd_dom_sf"/>
</dbReference>
<dbReference type="Gene3D" id="3.40.50.720">
    <property type="entry name" value="NAD(P)-binding Rossmann-like Domain"/>
    <property type="match status" value="1"/>
</dbReference>
<dbReference type="EC" id="1.-.-.-" evidence="5"/>
<dbReference type="Pfam" id="PF00106">
    <property type="entry name" value="adh_short"/>
    <property type="match status" value="1"/>
</dbReference>
<dbReference type="Proteomes" id="UP000033640">
    <property type="component" value="Unassembled WGS sequence"/>
</dbReference>
<sequence>MQIEGKVFAVTGAGNGMGREIALELVRKGARVAAIDRDEEALAHTAALAIVPNRVSIHQGDVTDAAGATKLPGAIEAVHGHVDGLVNIAGIIHRFAHSSDLTQEEHERVFAVNYWGTVNMCRAFLPTLRQRPEASLTNMSSLSALVAFAGQTFYGASKGAVKQYTEGLYQELLGENVQVSAIYPGNISTEISKNSGVAMLDAGSKKVRATTPRDAGVAIVRGIERGSFRIVVGDDAKALDRLVRLAPRWTTNLIAKQMASVL</sequence>
<dbReference type="SMART" id="SM00822">
    <property type="entry name" value="PKS_KR"/>
    <property type="match status" value="1"/>
</dbReference>
<dbReference type="GO" id="GO:0016020">
    <property type="term" value="C:membrane"/>
    <property type="evidence" value="ECO:0007669"/>
    <property type="project" value="TreeGrafter"/>
</dbReference>
<gene>
    <name evidence="5" type="primary">sadH_2</name>
    <name evidence="5" type="ORF">RS83_02277</name>
</gene>
<comment type="similarity">
    <text evidence="1 3">Belongs to the short-chain dehydrogenases/reductases (SDR) family.</text>
</comment>
<dbReference type="PANTHER" id="PTHR44196:SF1">
    <property type="entry name" value="DEHYDROGENASE_REDUCTASE SDR FAMILY MEMBER 7B"/>
    <property type="match status" value="1"/>
</dbReference>
<evidence type="ECO:0000256" key="2">
    <source>
        <dbReference type="ARBA" id="ARBA00023002"/>
    </source>
</evidence>
<dbReference type="PRINTS" id="PR00080">
    <property type="entry name" value="SDRFAMILY"/>
</dbReference>
<organism evidence="5 6">
    <name type="scientific">Microbacterium oxydans</name>
    <dbReference type="NCBI Taxonomy" id="82380"/>
    <lineage>
        <taxon>Bacteria</taxon>
        <taxon>Bacillati</taxon>
        <taxon>Actinomycetota</taxon>
        <taxon>Actinomycetes</taxon>
        <taxon>Micrococcales</taxon>
        <taxon>Microbacteriaceae</taxon>
        <taxon>Microbacterium</taxon>
    </lineage>
</organism>
<keyword evidence="2 5" id="KW-0560">Oxidoreductase</keyword>
<evidence type="ECO:0000256" key="3">
    <source>
        <dbReference type="RuleBase" id="RU000363"/>
    </source>
</evidence>
<protein>
    <submittedName>
        <fullName evidence="5">Putative oxidoreductase SadH</fullName>
        <ecNumber evidence="5">1.-.-.-</ecNumber>
    </submittedName>
</protein>
<dbReference type="InterPro" id="IPR002347">
    <property type="entry name" value="SDR_fam"/>
</dbReference>